<keyword evidence="4 6" id="KW-1133">Transmembrane helix</keyword>
<accession>A0A292Q7X7</accession>
<organism evidence="8 9">
    <name type="scientific">Tuber aestivum</name>
    <name type="common">summer truffle</name>
    <dbReference type="NCBI Taxonomy" id="59557"/>
    <lineage>
        <taxon>Eukaryota</taxon>
        <taxon>Fungi</taxon>
        <taxon>Dikarya</taxon>
        <taxon>Ascomycota</taxon>
        <taxon>Pezizomycotina</taxon>
        <taxon>Pezizomycetes</taxon>
        <taxon>Pezizales</taxon>
        <taxon>Tuberaceae</taxon>
        <taxon>Tuber</taxon>
    </lineage>
</organism>
<feature type="transmembrane region" description="Helical" evidence="6">
    <location>
        <begin position="446"/>
        <end position="466"/>
    </location>
</feature>
<dbReference type="InterPro" id="IPR036259">
    <property type="entry name" value="MFS_trans_sf"/>
</dbReference>
<evidence type="ECO:0000256" key="1">
    <source>
        <dbReference type="ARBA" id="ARBA00004141"/>
    </source>
</evidence>
<feature type="transmembrane region" description="Helical" evidence="6">
    <location>
        <begin position="278"/>
        <end position="298"/>
    </location>
</feature>
<feature type="transmembrane region" description="Helical" evidence="6">
    <location>
        <begin position="48"/>
        <end position="71"/>
    </location>
</feature>
<evidence type="ECO:0000256" key="5">
    <source>
        <dbReference type="ARBA" id="ARBA00023136"/>
    </source>
</evidence>
<evidence type="ECO:0000259" key="7">
    <source>
        <dbReference type="PROSITE" id="PS50850"/>
    </source>
</evidence>
<feature type="transmembrane region" description="Helical" evidence="6">
    <location>
        <begin position="176"/>
        <end position="197"/>
    </location>
</feature>
<evidence type="ECO:0000256" key="3">
    <source>
        <dbReference type="ARBA" id="ARBA00022692"/>
    </source>
</evidence>
<dbReference type="InterPro" id="IPR020846">
    <property type="entry name" value="MFS_dom"/>
</dbReference>
<dbReference type="PANTHER" id="PTHR43791">
    <property type="entry name" value="PERMEASE-RELATED"/>
    <property type="match status" value="1"/>
</dbReference>
<evidence type="ECO:0000256" key="4">
    <source>
        <dbReference type="ARBA" id="ARBA00022989"/>
    </source>
</evidence>
<dbReference type="GO" id="GO:0005886">
    <property type="term" value="C:plasma membrane"/>
    <property type="evidence" value="ECO:0007669"/>
    <property type="project" value="TreeGrafter"/>
</dbReference>
<feature type="transmembrane region" description="Helical" evidence="6">
    <location>
        <begin position="318"/>
        <end position="335"/>
    </location>
</feature>
<gene>
    <name evidence="8" type="ORF">GSTUAT00001095001</name>
</gene>
<dbReference type="GO" id="GO:0022857">
    <property type="term" value="F:transmembrane transporter activity"/>
    <property type="evidence" value="ECO:0007669"/>
    <property type="project" value="InterPro"/>
</dbReference>
<evidence type="ECO:0000313" key="9">
    <source>
        <dbReference type="Proteomes" id="UP001412239"/>
    </source>
</evidence>
<comment type="subcellular location">
    <subcellularLocation>
        <location evidence="1">Membrane</location>
        <topology evidence="1">Multi-pass membrane protein</topology>
    </subcellularLocation>
</comment>
<feature type="transmembrane region" description="Helical" evidence="6">
    <location>
        <begin position="342"/>
        <end position="362"/>
    </location>
</feature>
<feature type="transmembrane region" description="Helical" evidence="6">
    <location>
        <begin position="368"/>
        <end position="392"/>
    </location>
</feature>
<keyword evidence="9" id="KW-1185">Reference proteome</keyword>
<name>A0A292Q7X7_9PEZI</name>
<proteinExistence type="predicted"/>
<dbReference type="PANTHER" id="PTHR43791:SF46">
    <property type="entry name" value="MAJOR FACILITATOR SUPERFAMILY (MFS) PROFILE DOMAIN-CONTAINING PROTEIN-RELATED"/>
    <property type="match status" value="1"/>
</dbReference>
<dbReference type="SUPFAM" id="SSF103473">
    <property type="entry name" value="MFS general substrate transporter"/>
    <property type="match status" value="1"/>
</dbReference>
<keyword evidence="3 6" id="KW-0812">Transmembrane</keyword>
<dbReference type="FunFam" id="1.20.1250.20:FF:000068">
    <property type="entry name" value="MFS general substrate transporter"/>
    <property type="match status" value="1"/>
</dbReference>
<keyword evidence="5 6" id="KW-0472">Membrane</keyword>
<dbReference type="FunFam" id="1.20.1250.20:FF:000034">
    <property type="entry name" value="MFS general substrate transporter"/>
    <property type="match status" value="1"/>
</dbReference>
<protein>
    <recommendedName>
        <fullName evidence="7">Major facilitator superfamily (MFS) profile domain-containing protein</fullName>
    </recommendedName>
</protein>
<sequence>MVASEKGSIPSAGTPEYVVSPARYVNGRLQPPPGIDEKALLRRIDLRLLPVLCLLSILAFLDRVNIANAVIFGLKEELNLNGLEYNTCLTIFFAPYILFEIPSNILLRKLGPHVWLPICMFMFGLVTFLQGFVKNYGGILTTRFLLGVFESGMFPGSFYMIAMWYKREEAQTRCTFFFSSTSLAGAFGGLLASAIGLLDGKAGYRGWRWIFILEGLLTCILSFLFYFVITDFPEEATFLTEAERRFVRDRLRADVGDPVRETKITPKGVLSVFKDYKIFIGGFMYFGLVAPAYGYAYFAPTIIHQFGYTAIQTQLRSVPPWAAAFVFGMTVAAISDRVRHRFLFTVIPIGISLSGFMILLTVHDNVSIQYPALFLATMGIYSAMPVIVCWFNTNRAFPAPPLRPIMGGHHRRAVGTAWQIGFGNIGGVIATYSFLSKDAPRYTKGYAISIAFMCLSALFCAAYFLAVSWENKQRQQGVDKYADATEEEKKLLGDLSPDYRYFL</sequence>
<dbReference type="InterPro" id="IPR011701">
    <property type="entry name" value="MFS"/>
</dbReference>
<dbReference type="Proteomes" id="UP001412239">
    <property type="component" value="Unassembled WGS sequence"/>
</dbReference>
<reference evidence="8" key="1">
    <citation type="submission" date="2015-10" db="EMBL/GenBank/DDBJ databases">
        <authorList>
            <person name="Regsiter A."/>
            <person name="william w."/>
        </authorList>
    </citation>
    <scope>NUCLEOTIDE SEQUENCE</scope>
    <source>
        <strain evidence="8">Montdore</strain>
    </source>
</reference>
<dbReference type="PROSITE" id="PS50850">
    <property type="entry name" value="MFS"/>
    <property type="match status" value="1"/>
</dbReference>
<feature type="transmembrane region" description="Helical" evidence="6">
    <location>
        <begin position="209"/>
        <end position="229"/>
    </location>
</feature>
<evidence type="ECO:0000313" key="8">
    <source>
        <dbReference type="EMBL" id="CUS14810.1"/>
    </source>
</evidence>
<dbReference type="Pfam" id="PF07690">
    <property type="entry name" value="MFS_1"/>
    <property type="match status" value="1"/>
</dbReference>
<feature type="transmembrane region" description="Helical" evidence="6">
    <location>
        <begin position="83"/>
        <end position="102"/>
    </location>
</feature>
<evidence type="ECO:0000256" key="2">
    <source>
        <dbReference type="ARBA" id="ARBA00022448"/>
    </source>
</evidence>
<dbReference type="EMBL" id="LN890955">
    <property type="protein sequence ID" value="CUS14810.1"/>
    <property type="molecule type" value="Genomic_DNA"/>
</dbReference>
<dbReference type="Gene3D" id="1.20.1250.20">
    <property type="entry name" value="MFS general substrate transporter like domains"/>
    <property type="match status" value="2"/>
</dbReference>
<evidence type="ECO:0000256" key="6">
    <source>
        <dbReference type="SAM" id="Phobius"/>
    </source>
</evidence>
<feature type="transmembrane region" description="Helical" evidence="6">
    <location>
        <begin position="413"/>
        <end position="434"/>
    </location>
</feature>
<feature type="domain" description="Major facilitator superfamily (MFS) profile" evidence="7">
    <location>
        <begin position="48"/>
        <end position="474"/>
    </location>
</feature>
<dbReference type="AlphaFoldDB" id="A0A292Q7X7"/>
<feature type="transmembrane region" description="Helical" evidence="6">
    <location>
        <begin position="114"/>
        <end position="132"/>
    </location>
</feature>
<keyword evidence="2" id="KW-0813">Transport</keyword>
<feature type="transmembrane region" description="Helical" evidence="6">
    <location>
        <begin position="144"/>
        <end position="164"/>
    </location>
</feature>